<evidence type="ECO:0000313" key="2">
    <source>
        <dbReference type="EMBL" id="KAK9036047.1"/>
    </source>
</evidence>
<dbReference type="PANTHER" id="PTHR36747:SF1">
    <property type="entry name" value="HYDROXYPROLINE-RICH GLYCOPROTEIN FAMILY PROTEIN"/>
    <property type="match status" value="1"/>
</dbReference>
<dbReference type="PANTHER" id="PTHR36747">
    <property type="entry name" value="HYDROXYPROLINE-RICH GLYCOPROTEIN FAMILY PROTEIN"/>
    <property type="match status" value="1"/>
</dbReference>
<sequence length="167" mass="18667">MAEQAMEKQSFNSSTLHENAGLALQNTPPLQDQKLDEIPQDSGKDLPKTCVRIVDEAIEKPFNSFTLTENGGLENTPPLLQDQKLDENPQDSGKDLRKTCTPDRLKVPKAFRYPERYRSPTDSMMSPVTKGILARNRKARGSLLPPSINQTKIHELRAQDVVGLSQN</sequence>
<evidence type="ECO:0000256" key="1">
    <source>
        <dbReference type="SAM" id="MobiDB-lite"/>
    </source>
</evidence>
<feature type="region of interest" description="Disordered" evidence="1">
    <location>
        <begin position="109"/>
        <end position="128"/>
    </location>
</feature>
<feature type="compositionally biased region" description="Basic and acidic residues" evidence="1">
    <location>
        <begin position="83"/>
        <end position="102"/>
    </location>
</feature>
<proteinExistence type="predicted"/>
<feature type="region of interest" description="Disordered" evidence="1">
    <location>
        <begin position="1"/>
        <end position="47"/>
    </location>
</feature>
<protein>
    <submittedName>
        <fullName evidence="2">Uncharacterized protein</fullName>
    </submittedName>
</protein>
<feature type="compositionally biased region" description="Polar residues" evidence="1">
    <location>
        <begin position="7"/>
        <end position="17"/>
    </location>
</feature>
<keyword evidence="3" id="KW-1185">Reference proteome</keyword>
<feature type="region of interest" description="Disordered" evidence="1">
    <location>
        <begin position="64"/>
        <end position="102"/>
    </location>
</feature>
<name>A0ABR2TF89_9ROSI</name>
<feature type="compositionally biased region" description="Basic and acidic residues" evidence="1">
    <location>
        <begin position="33"/>
        <end position="47"/>
    </location>
</feature>
<reference evidence="2 3" key="1">
    <citation type="journal article" date="2024" name="G3 (Bethesda)">
        <title>Genome assembly of Hibiscus sabdariffa L. provides insights into metabolisms of medicinal natural products.</title>
        <authorList>
            <person name="Kim T."/>
        </authorList>
    </citation>
    <scope>NUCLEOTIDE SEQUENCE [LARGE SCALE GENOMIC DNA]</scope>
    <source>
        <strain evidence="2">TK-2024</strain>
        <tissue evidence="2">Old leaves</tissue>
    </source>
</reference>
<feature type="compositionally biased region" description="Basic and acidic residues" evidence="1">
    <location>
        <begin position="109"/>
        <end position="119"/>
    </location>
</feature>
<organism evidence="2 3">
    <name type="scientific">Hibiscus sabdariffa</name>
    <name type="common">roselle</name>
    <dbReference type="NCBI Taxonomy" id="183260"/>
    <lineage>
        <taxon>Eukaryota</taxon>
        <taxon>Viridiplantae</taxon>
        <taxon>Streptophyta</taxon>
        <taxon>Embryophyta</taxon>
        <taxon>Tracheophyta</taxon>
        <taxon>Spermatophyta</taxon>
        <taxon>Magnoliopsida</taxon>
        <taxon>eudicotyledons</taxon>
        <taxon>Gunneridae</taxon>
        <taxon>Pentapetalae</taxon>
        <taxon>rosids</taxon>
        <taxon>malvids</taxon>
        <taxon>Malvales</taxon>
        <taxon>Malvaceae</taxon>
        <taxon>Malvoideae</taxon>
        <taxon>Hibiscus</taxon>
    </lineage>
</organism>
<dbReference type="Proteomes" id="UP001396334">
    <property type="component" value="Unassembled WGS sequence"/>
</dbReference>
<evidence type="ECO:0000313" key="3">
    <source>
        <dbReference type="Proteomes" id="UP001396334"/>
    </source>
</evidence>
<gene>
    <name evidence="2" type="ORF">V6N11_078068</name>
</gene>
<comment type="caution">
    <text evidence="2">The sequence shown here is derived from an EMBL/GenBank/DDBJ whole genome shotgun (WGS) entry which is preliminary data.</text>
</comment>
<accession>A0ABR2TF89</accession>
<dbReference type="EMBL" id="JBBPBN010000006">
    <property type="protein sequence ID" value="KAK9036047.1"/>
    <property type="molecule type" value="Genomic_DNA"/>
</dbReference>